<evidence type="ECO:0000313" key="2">
    <source>
        <dbReference type="EMBL" id="WQH04923.1"/>
    </source>
</evidence>
<gene>
    <name evidence="2" type="ORF">SR858_00870</name>
</gene>
<organism evidence="2 3">
    <name type="scientific">Duganella zoogloeoides</name>
    <dbReference type="NCBI Taxonomy" id="75659"/>
    <lineage>
        <taxon>Bacteria</taxon>
        <taxon>Pseudomonadati</taxon>
        <taxon>Pseudomonadota</taxon>
        <taxon>Betaproteobacteria</taxon>
        <taxon>Burkholderiales</taxon>
        <taxon>Oxalobacteraceae</taxon>
        <taxon>Telluria group</taxon>
        <taxon>Duganella</taxon>
    </lineage>
</organism>
<dbReference type="Gene3D" id="3.40.190.10">
    <property type="entry name" value="Periplasmic binding protein-like II"/>
    <property type="match status" value="2"/>
</dbReference>
<sequence>MTKLIPVSALILLGTAWVAAALAASPVAPSRKAEATIRYIHKVEDAPGETSVSRRSGFQEAMGAALARQLKRPVRFMPLPRKRMMGALEAAEGDIVCGYSPAWFQGKVDWTRPFIPTSEVLIASRHVPPPVSLEDIRGKTVGTVLGFNYPQVQGRLGDGFVRDDAPSLELTLRKWQGGRFDYFLATGVTVERQFASGELDAGFSQLVISEEKTGCAISRKGNLRVGQVNAAIDAIEKSGELTRLLRLR</sequence>
<dbReference type="PANTHER" id="PTHR35936">
    <property type="entry name" value="MEMBRANE-BOUND LYTIC MUREIN TRANSGLYCOSYLASE F"/>
    <property type="match status" value="1"/>
</dbReference>
<keyword evidence="1" id="KW-0732">Signal</keyword>
<proteinExistence type="predicted"/>
<dbReference type="Proteomes" id="UP001326110">
    <property type="component" value="Chromosome"/>
</dbReference>
<evidence type="ECO:0000313" key="3">
    <source>
        <dbReference type="Proteomes" id="UP001326110"/>
    </source>
</evidence>
<feature type="chain" id="PRO_5047078086" evidence="1">
    <location>
        <begin position="24"/>
        <end position="248"/>
    </location>
</feature>
<protein>
    <submittedName>
        <fullName evidence="2">Transporter substrate-binding domain-containing protein</fullName>
    </submittedName>
</protein>
<dbReference type="RefSeq" id="WP_019923714.1">
    <property type="nucleotide sequence ID" value="NZ_CP140152.1"/>
</dbReference>
<dbReference type="EMBL" id="CP140152">
    <property type="protein sequence ID" value="WQH04923.1"/>
    <property type="molecule type" value="Genomic_DNA"/>
</dbReference>
<dbReference type="GeneID" id="43166690"/>
<feature type="signal peptide" evidence="1">
    <location>
        <begin position="1"/>
        <end position="23"/>
    </location>
</feature>
<dbReference type="SUPFAM" id="SSF53850">
    <property type="entry name" value="Periplasmic binding protein-like II"/>
    <property type="match status" value="1"/>
</dbReference>
<keyword evidence="3" id="KW-1185">Reference proteome</keyword>
<reference evidence="2 3" key="1">
    <citation type="submission" date="2023-11" db="EMBL/GenBank/DDBJ databases">
        <title>MicrobeMod: A computational toolkit for identifying prokaryotic methylation and restriction-modification with nanopore sequencing.</title>
        <authorList>
            <person name="Crits-Christoph A."/>
            <person name="Kang S.C."/>
            <person name="Lee H."/>
            <person name="Ostrov N."/>
        </authorList>
    </citation>
    <scope>NUCLEOTIDE SEQUENCE [LARGE SCALE GENOMIC DNA]</scope>
    <source>
        <strain evidence="2 3">ATCC 25935</strain>
    </source>
</reference>
<accession>A0ABZ0XZN2</accession>
<dbReference type="PANTHER" id="PTHR35936:SF6">
    <property type="entry name" value="AMINO ACID ABC TRANSPORTER SUBSTRATE-BINDING PAAT FAMILY PROTEIN"/>
    <property type="match status" value="1"/>
</dbReference>
<evidence type="ECO:0000256" key="1">
    <source>
        <dbReference type="SAM" id="SignalP"/>
    </source>
</evidence>
<name>A0ABZ0XZN2_9BURK</name>